<sequence length="67" mass="8012">MIKMVQRMTPLDKLTSFSRFKIVVMQKYHALSEAQTKEQILDRFSFMRFLDMVPGDAIPDKSMIWHF</sequence>
<proteinExistence type="predicted"/>
<evidence type="ECO:0000313" key="2">
    <source>
        <dbReference type="EMBL" id="MBK1881411.1"/>
    </source>
</evidence>
<comment type="caution">
    <text evidence="2">The sequence shown here is derived from an EMBL/GenBank/DDBJ whole genome shotgun (WGS) entry which is preliminary data.</text>
</comment>
<dbReference type="AlphaFoldDB" id="A0A934S2T9"/>
<keyword evidence="3" id="KW-1185">Reference proteome</keyword>
<reference evidence="2" key="1">
    <citation type="submission" date="2021-01" db="EMBL/GenBank/DDBJ databases">
        <title>Modified the classification status of verrucomicrobia.</title>
        <authorList>
            <person name="Feng X."/>
        </authorList>
    </citation>
    <scope>NUCLEOTIDE SEQUENCE</scope>
    <source>
        <strain evidence="2">KCTC 22041</strain>
    </source>
</reference>
<dbReference type="Proteomes" id="UP000603141">
    <property type="component" value="Unassembled WGS sequence"/>
</dbReference>
<evidence type="ECO:0000313" key="3">
    <source>
        <dbReference type="Proteomes" id="UP000603141"/>
    </source>
</evidence>
<gene>
    <name evidence="2" type="ORF">JIN85_03225</name>
</gene>
<evidence type="ECO:0000259" key="1">
    <source>
        <dbReference type="Pfam" id="PF05598"/>
    </source>
</evidence>
<name>A0A934S2T9_9BACT</name>
<protein>
    <submittedName>
        <fullName evidence="2">Transposase</fullName>
    </submittedName>
</protein>
<organism evidence="2 3">
    <name type="scientific">Luteolibacter pohnpeiensis</name>
    <dbReference type="NCBI Taxonomy" id="454153"/>
    <lineage>
        <taxon>Bacteria</taxon>
        <taxon>Pseudomonadati</taxon>
        <taxon>Verrucomicrobiota</taxon>
        <taxon>Verrucomicrobiia</taxon>
        <taxon>Verrucomicrobiales</taxon>
        <taxon>Verrucomicrobiaceae</taxon>
        <taxon>Luteolibacter</taxon>
    </lineage>
</organism>
<feature type="domain" description="Transposase InsH N-terminal" evidence="1">
    <location>
        <begin position="20"/>
        <end position="67"/>
    </location>
</feature>
<accession>A0A934S2T9</accession>
<dbReference type="Pfam" id="PF05598">
    <property type="entry name" value="DUF772"/>
    <property type="match status" value="1"/>
</dbReference>
<dbReference type="EMBL" id="JAENIJ010000003">
    <property type="protein sequence ID" value="MBK1881411.1"/>
    <property type="molecule type" value="Genomic_DNA"/>
</dbReference>
<dbReference type="InterPro" id="IPR008490">
    <property type="entry name" value="Transposase_InsH_N"/>
</dbReference>